<sequence>MSAGLSALGDQHIDPCGHLTTGVFGLAHQRGDDDVVGLGALHQVSRRRPESVGYQRNRMLEHDVEQRFDTVGVDRRSDLVVDQRIGVGRQLGDFILDEQVGDELPVLVGDLCPQTGHQVVRVPDRQFLRHQQIDTVGQAAHLVFDPRQLCVQFFRCVRRSGKHTESTRFGDFGYHRG</sequence>
<dbReference type="Proteomes" id="UP000094243">
    <property type="component" value="Unassembled WGS sequence"/>
</dbReference>
<protein>
    <submittedName>
        <fullName evidence="1">Uncharacterized protein</fullName>
    </submittedName>
</protein>
<organism evidence="1 2">
    <name type="scientific">Mycolicibacterium holsaticum</name>
    <dbReference type="NCBI Taxonomy" id="152142"/>
    <lineage>
        <taxon>Bacteria</taxon>
        <taxon>Bacillati</taxon>
        <taxon>Actinomycetota</taxon>
        <taxon>Actinomycetes</taxon>
        <taxon>Mycobacteriales</taxon>
        <taxon>Mycobacteriaceae</taxon>
        <taxon>Mycolicibacterium</taxon>
    </lineage>
</organism>
<name>A0A1E3RT42_9MYCO</name>
<reference evidence="2" key="1">
    <citation type="submission" date="2016-09" db="EMBL/GenBank/DDBJ databases">
        <authorList>
            <person name="Greninger A.L."/>
            <person name="Jerome K.R."/>
            <person name="Mcnair B."/>
            <person name="Wallis C."/>
            <person name="Fang F."/>
        </authorList>
    </citation>
    <scope>NUCLEOTIDE SEQUENCE [LARGE SCALE GENOMIC DNA]</scope>
    <source>
        <strain evidence="2">M7</strain>
    </source>
</reference>
<evidence type="ECO:0000313" key="1">
    <source>
        <dbReference type="EMBL" id="ODQ93073.1"/>
    </source>
</evidence>
<accession>A0A1E3RT42</accession>
<dbReference type="EMBL" id="MIGZ01000080">
    <property type="protein sequence ID" value="ODQ93073.1"/>
    <property type="molecule type" value="Genomic_DNA"/>
</dbReference>
<evidence type="ECO:0000313" key="2">
    <source>
        <dbReference type="Proteomes" id="UP000094243"/>
    </source>
</evidence>
<gene>
    <name evidence="1" type="ORF">BHQ17_14625</name>
</gene>
<dbReference type="AlphaFoldDB" id="A0A1E3RT42"/>
<proteinExistence type="predicted"/>
<keyword evidence="2" id="KW-1185">Reference proteome</keyword>
<comment type="caution">
    <text evidence="1">The sequence shown here is derived from an EMBL/GenBank/DDBJ whole genome shotgun (WGS) entry which is preliminary data.</text>
</comment>